<proteinExistence type="predicted"/>
<accession>A0A067F1V5</accession>
<protein>
    <submittedName>
        <fullName evidence="1">Uncharacterized protein</fullName>
    </submittedName>
</protein>
<dbReference type="Proteomes" id="UP000027120">
    <property type="component" value="Unassembled WGS sequence"/>
</dbReference>
<organism evidence="1 2">
    <name type="scientific">Citrus sinensis</name>
    <name type="common">Sweet orange</name>
    <name type="synonym">Citrus aurantium var. sinensis</name>
    <dbReference type="NCBI Taxonomy" id="2711"/>
    <lineage>
        <taxon>Eukaryota</taxon>
        <taxon>Viridiplantae</taxon>
        <taxon>Streptophyta</taxon>
        <taxon>Embryophyta</taxon>
        <taxon>Tracheophyta</taxon>
        <taxon>Spermatophyta</taxon>
        <taxon>Magnoliopsida</taxon>
        <taxon>eudicotyledons</taxon>
        <taxon>Gunneridae</taxon>
        <taxon>Pentapetalae</taxon>
        <taxon>rosids</taxon>
        <taxon>malvids</taxon>
        <taxon>Sapindales</taxon>
        <taxon>Rutaceae</taxon>
        <taxon>Aurantioideae</taxon>
        <taxon>Citrus</taxon>
    </lineage>
</organism>
<evidence type="ECO:0000313" key="1">
    <source>
        <dbReference type="EMBL" id="KDO57487.1"/>
    </source>
</evidence>
<keyword evidence="2" id="KW-1185">Reference proteome</keyword>
<dbReference type="AlphaFoldDB" id="A0A067F1V5"/>
<sequence length="18" mass="2019">FKTRNCQTSLSSGKVESF</sequence>
<gene>
    <name evidence="1" type="ORF">CISIN_1g0283872mg</name>
</gene>
<name>A0A067F1V5_CITSI</name>
<dbReference type="EMBL" id="KK784962">
    <property type="protein sequence ID" value="KDO57487.1"/>
    <property type="molecule type" value="Genomic_DNA"/>
</dbReference>
<evidence type="ECO:0000313" key="2">
    <source>
        <dbReference type="Proteomes" id="UP000027120"/>
    </source>
</evidence>
<feature type="non-terminal residue" evidence="1">
    <location>
        <position position="1"/>
    </location>
</feature>
<reference evidence="1 2" key="1">
    <citation type="submission" date="2014-04" db="EMBL/GenBank/DDBJ databases">
        <authorList>
            <consortium name="International Citrus Genome Consortium"/>
            <person name="Gmitter F."/>
            <person name="Chen C."/>
            <person name="Farmerie W."/>
            <person name="Harkins T."/>
            <person name="Desany B."/>
            <person name="Mohiuddin M."/>
            <person name="Kodira C."/>
            <person name="Borodovsky M."/>
            <person name="Lomsadze A."/>
            <person name="Burns P."/>
            <person name="Jenkins J."/>
            <person name="Prochnik S."/>
            <person name="Shu S."/>
            <person name="Chapman J."/>
            <person name="Pitluck S."/>
            <person name="Schmutz J."/>
            <person name="Rokhsar D."/>
        </authorList>
    </citation>
    <scope>NUCLEOTIDE SEQUENCE</scope>
</reference>